<feature type="transmembrane region" description="Helical" evidence="1">
    <location>
        <begin position="357"/>
        <end position="373"/>
    </location>
</feature>
<feature type="transmembrane region" description="Helical" evidence="1">
    <location>
        <begin position="205"/>
        <end position="224"/>
    </location>
</feature>
<keyword evidence="3" id="KW-1185">Reference proteome</keyword>
<feature type="transmembrane region" description="Helical" evidence="1">
    <location>
        <begin position="385"/>
        <end position="410"/>
    </location>
</feature>
<sequence length="777" mass="83179">MAVAALLWGLFFFRALSTSGVFMAGDTLRAFYPMRAYWASRVSALEFPDWLPYDGLGQSFPGIFITGTFHPFLWLHLVLPFALAAKLTLLACFPLALGGTYALVRAWDVPRAGALFAAVTFTFSGYLVCITNNPTYLQAASTLPLALWLALRFLREPGLTRLTLAGMVLALVAFAGDAQAFVMANACIVCLAALDPRAGPWRRRVGACVLLILAGGLLAAPQLLPAAALTAGSEPGARSLVEAQRFSLHPLRLWELVLGPFLADAQGTQGIPVAVVRHLVPSGGFNRTWVDSVYVGTPACVLALAGLAASVRQWRAWVFAALVLLLAALCLGDALPVYGWVYQLVPFWRPFRYPEKLVPLLSLGLAVAAGLGWKRCLTPGGSARAVVWVGLLVALPCAGLALVDATGQGWSQHWLRVRWPDVPGPVLQGLSGNVLASAVAGAVLASACAALIFLRERPSLQGALLVALQWGALAWAHEPLYQLSPEELLTTPPAFVERIRALTAPGERVRVASSLRDLPPPRLAGVRYNDALNLLQLSVLAPDMVALWGLESANEYLPGVSPRVRQLKADRVHWFTRLAPRLGTRFVAFATAEQRELGARLSARSTFVDPVLGLTLVEYADAAPRIHLARPECVEGRAEAARRMLSPQLPPSDVAIVECQAALPATPEGPLGRIDVAPGTLEHLTVEVEALAPAVLVVNDAYQPGWRASVDGQDVLILPANVAVRAVPVPAGRHLVELRYRTPGLTAGLLVGALSWLGLALACLGKRFLPRRRAPTA</sequence>
<evidence type="ECO:0008006" key="4">
    <source>
        <dbReference type="Google" id="ProtNLM"/>
    </source>
</evidence>
<dbReference type="InterPro" id="IPR018580">
    <property type="entry name" value="Uncharacterised_YfhO"/>
</dbReference>
<evidence type="ECO:0000256" key="1">
    <source>
        <dbReference type="SAM" id="Phobius"/>
    </source>
</evidence>
<dbReference type="PANTHER" id="PTHR38454">
    <property type="entry name" value="INTEGRAL MEMBRANE PROTEIN-RELATED"/>
    <property type="match status" value="1"/>
</dbReference>
<feature type="transmembrane region" description="Helical" evidence="1">
    <location>
        <begin position="166"/>
        <end position="193"/>
    </location>
</feature>
<feature type="transmembrane region" description="Helical" evidence="1">
    <location>
        <begin position="744"/>
        <end position="764"/>
    </location>
</feature>
<dbReference type="Proteomes" id="UP000282656">
    <property type="component" value="Unassembled WGS sequence"/>
</dbReference>
<feature type="transmembrane region" description="Helical" evidence="1">
    <location>
        <begin position="292"/>
        <end position="309"/>
    </location>
</feature>
<feature type="transmembrane region" description="Helical" evidence="1">
    <location>
        <begin position="430"/>
        <end position="453"/>
    </location>
</feature>
<dbReference type="AlphaFoldDB" id="A0A3A8PWP9"/>
<dbReference type="EMBL" id="RAWM01000139">
    <property type="protein sequence ID" value="RKH60866.1"/>
    <property type="molecule type" value="Genomic_DNA"/>
</dbReference>
<comment type="caution">
    <text evidence="2">The sequence shown here is derived from an EMBL/GenBank/DDBJ whole genome shotgun (WGS) entry which is preliminary data.</text>
</comment>
<evidence type="ECO:0000313" key="3">
    <source>
        <dbReference type="Proteomes" id="UP000282656"/>
    </source>
</evidence>
<gene>
    <name evidence="2" type="ORF">D7X96_32780</name>
</gene>
<organism evidence="2 3">
    <name type="scientific">Corallococcus interemptor</name>
    <dbReference type="NCBI Taxonomy" id="2316720"/>
    <lineage>
        <taxon>Bacteria</taxon>
        <taxon>Pseudomonadati</taxon>
        <taxon>Myxococcota</taxon>
        <taxon>Myxococcia</taxon>
        <taxon>Myxococcales</taxon>
        <taxon>Cystobacterineae</taxon>
        <taxon>Myxococcaceae</taxon>
        <taxon>Corallococcus</taxon>
    </lineage>
</organism>
<evidence type="ECO:0000313" key="2">
    <source>
        <dbReference type="EMBL" id="RKH60866.1"/>
    </source>
</evidence>
<keyword evidence="1" id="KW-1133">Transmembrane helix</keyword>
<dbReference type="Pfam" id="PF09586">
    <property type="entry name" value="YfhO"/>
    <property type="match status" value="1"/>
</dbReference>
<dbReference type="PANTHER" id="PTHR38454:SF1">
    <property type="entry name" value="INTEGRAL MEMBRANE PROTEIN"/>
    <property type="match status" value="1"/>
</dbReference>
<accession>A0A3A8PWP9</accession>
<feature type="transmembrane region" description="Helical" evidence="1">
    <location>
        <begin position="110"/>
        <end position="129"/>
    </location>
</feature>
<feature type="transmembrane region" description="Helical" evidence="1">
    <location>
        <begin position="87"/>
        <end position="104"/>
    </location>
</feature>
<name>A0A3A8PWP9_9BACT</name>
<protein>
    <recommendedName>
        <fullName evidence="4">YfhO family protein</fullName>
    </recommendedName>
</protein>
<keyword evidence="1" id="KW-0472">Membrane</keyword>
<keyword evidence="1" id="KW-0812">Transmembrane</keyword>
<proteinExistence type="predicted"/>
<reference evidence="3" key="1">
    <citation type="submission" date="2018-09" db="EMBL/GenBank/DDBJ databases">
        <authorList>
            <person name="Livingstone P.G."/>
            <person name="Whitworth D.E."/>
        </authorList>
    </citation>
    <scope>NUCLEOTIDE SEQUENCE [LARGE SCALE GENOMIC DNA]</scope>
    <source>
        <strain evidence="3">AB047A</strain>
    </source>
</reference>
<feature type="transmembrane region" description="Helical" evidence="1">
    <location>
        <begin position="316"/>
        <end position="337"/>
    </location>
</feature>